<keyword evidence="3" id="KW-1185">Reference proteome</keyword>
<protein>
    <submittedName>
        <fullName evidence="2">Uncharacterized protein</fullName>
    </submittedName>
</protein>
<dbReference type="OrthoDB" id="6271936at2759"/>
<evidence type="ECO:0000313" key="3">
    <source>
        <dbReference type="Proteomes" id="UP000308267"/>
    </source>
</evidence>
<comment type="caution">
    <text evidence="2">The sequence shown here is derived from an EMBL/GenBank/DDBJ whole genome shotgun (WGS) entry which is preliminary data.</text>
</comment>
<reference evidence="2 3" key="1">
    <citation type="journal article" date="2019" name="BMC Genomics">
        <title>New insights from Opisthorchis felineus genome: update on genomics of the epidemiologically important liver flukes.</title>
        <authorList>
            <person name="Ershov N.I."/>
            <person name="Mordvinov V.A."/>
            <person name="Prokhortchouk E.B."/>
            <person name="Pakharukova M.Y."/>
            <person name="Gunbin K.V."/>
            <person name="Ustyantsev K."/>
            <person name="Genaev M.A."/>
            <person name="Blinov A.G."/>
            <person name="Mazur A."/>
            <person name="Boulygina E."/>
            <person name="Tsygankova S."/>
            <person name="Khrameeva E."/>
            <person name="Chekanov N."/>
            <person name="Fan G."/>
            <person name="Xiao A."/>
            <person name="Zhang H."/>
            <person name="Xu X."/>
            <person name="Yang H."/>
            <person name="Solovyev V."/>
            <person name="Lee S.M."/>
            <person name="Liu X."/>
            <person name="Afonnikov D.A."/>
            <person name="Skryabin K.G."/>
        </authorList>
    </citation>
    <scope>NUCLEOTIDE SEQUENCE [LARGE SCALE GENOMIC DNA]</scope>
    <source>
        <strain evidence="2">AK-0245</strain>
        <tissue evidence="2">Whole organism</tissue>
    </source>
</reference>
<dbReference type="AlphaFoldDB" id="A0A4S2MAM4"/>
<feature type="transmembrane region" description="Helical" evidence="1">
    <location>
        <begin position="319"/>
        <end position="352"/>
    </location>
</feature>
<sequence length="690" mass="76094">MGVVTGVLVIFLALCLPLVYVAITSLVAGIDGKATGGENAGLKDTVHVVVNETSAFLRDIPKRGRSVTTDLLSHLQLELTSSLSKLVKEIMEQLLTRYNVNTLVDQATNLSKQVTGLQNTVKYVLDAKSTTLGEIKNFQQKMNQSQKELENNLQELCKGPQPPGQSNECRDISEKISKLNLGFNASSIVIDDTLIQLTSKFGSNLTDVLKKFEKMRLDLDSRIENIILEIKTNFDLTKRLEPMLQLWDKVGTEVSEPVIQQLDQIEPTVDDALTTAAKFTKIGGFIVLILFTAVLVIILVFGIITAVQAAKDSNGSRCCLLCGLILPVIFCFLIPLLVLVSGVLVLVSGLIANEGCRYVGNPPGVVVTDGALNLYVRYMWPQLLSDQLLDPSISAMLDIPMPRNVLNGILIQCKASTEQNGSRSVNPGLFPALGVDRFLNATAIVEQPDLQKAITETEQTLVQKIRAFDFNATLPANVDEIRQLITQLEEKLNKTNNEGAVSEFEKVKAYTEQLKTLLDQLEEFINPFQGYPSAQNIQRNILQLRKNLEDSTGIFDKITELINALKALQQTLHLLDELQQFATTLDEVFTVLKSPEKIEAPIHEVYQSGVKDAMNLLVTLLEQSSSGYASDVLKCGNINVIVTSVIGATCANDGLFNRFGGFFFMMLLYLCPLLLTVLFYQIFLQQSAKS</sequence>
<evidence type="ECO:0000256" key="1">
    <source>
        <dbReference type="SAM" id="Phobius"/>
    </source>
</evidence>
<keyword evidence="1" id="KW-0472">Membrane</keyword>
<name>A0A4S2MAM4_OPIFE</name>
<organism evidence="2 3">
    <name type="scientific">Opisthorchis felineus</name>
    <dbReference type="NCBI Taxonomy" id="147828"/>
    <lineage>
        <taxon>Eukaryota</taxon>
        <taxon>Metazoa</taxon>
        <taxon>Spiralia</taxon>
        <taxon>Lophotrochozoa</taxon>
        <taxon>Platyhelminthes</taxon>
        <taxon>Trematoda</taxon>
        <taxon>Digenea</taxon>
        <taxon>Opisthorchiida</taxon>
        <taxon>Opisthorchiata</taxon>
        <taxon>Opisthorchiidae</taxon>
        <taxon>Opisthorchis</taxon>
    </lineage>
</organism>
<evidence type="ECO:0000313" key="2">
    <source>
        <dbReference type="EMBL" id="TGZ73495.1"/>
    </source>
</evidence>
<keyword evidence="1" id="KW-0812">Transmembrane</keyword>
<proteinExistence type="predicted"/>
<feature type="transmembrane region" description="Helical" evidence="1">
    <location>
        <begin position="659"/>
        <end position="683"/>
    </location>
</feature>
<keyword evidence="1" id="KW-1133">Transmembrane helix</keyword>
<accession>A0A4S2MAM4</accession>
<gene>
    <name evidence="2" type="ORF">CRM22_001484</name>
</gene>
<dbReference type="Proteomes" id="UP000308267">
    <property type="component" value="Unassembled WGS sequence"/>
</dbReference>
<feature type="transmembrane region" description="Helical" evidence="1">
    <location>
        <begin position="282"/>
        <end position="307"/>
    </location>
</feature>
<dbReference type="EMBL" id="SJOL01002664">
    <property type="protein sequence ID" value="TGZ73495.1"/>
    <property type="molecule type" value="Genomic_DNA"/>
</dbReference>